<keyword evidence="3" id="KW-0804">Transcription</keyword>
<keyword evidence="6" id="KW-1185">Reference proteome</keyword>
<evidence type="ECO:0000313" key="6">
    <source>
        <dbReference type="Proteomes" id="UP001500101"/>
    </source>
</evidence>
<dbReference type="EMBL" id="BAAAZI010000004">
    <property type="protein sequence ID" value="GAA4132517.1"/>
    <property type="molecule type" value="Genomic_DNA"/>
</dbReference>
<keyword evidence="2" id="KW-0238">DNA-binding</keyword>
<dbReference type="Gene3D" id="1.10.10.10">
    <property type="entry name" value="Winged helix-like DNA-binding domain superfamily/Winged helix DNA-binding domain"/>
    <property type="match status" value="1"/>
</dbReference>
<dbReference type="Pfam" id="PF12802">
    <property type="entry name" value="MarR_2"/>
    <property type="match status" value="1"/>
</dbReference>
<dbReference type="InterPro" id="IPR000835">
    <property type="entry name" value="HTH_MarR-typ"/>
</dbReference>
<organism evidence="5 6">
    <name type="scientific">Sphingobacterium kyonggiense</name>
    <dbReference type="NCBI Taxonomy" id="714075"/>
    <lineage>
        <taxon>Bacteria</taxon>
        <taxon>Pseudomonadati</taxon>
        <taxon>Bacteroidota</taxon>
        <taxon>Sphingobacteriia</taxon>
        <taxon>Sphingobacteriales</taxon>
        <taxon>Sphingobacteriaceae</taxon>
        <taxon>Sphingobacterium</taxon>
    </lineage>
</organism>
<dbReference type="RefSeq" id="WP_344672976.1">
    <property type="nucleotide sequence ID" value="NZ_BAAAZI010000004.1"/>
</dbReference>
<gene>
    <name evidence="5" type="ORF">GCM10022216_03700</name>
</gene>
<dbReference type="SMART" id="SM00347">
    <property type="entry name" value="HTH_MARR"/>
    <property type="match status" value="1"/>
</dbReference>
<dbReference type="InterPro" id="IPR036390">
    <property type="entry name" value="WH_DNA-bd_sf"/>
</dbReference>
<dbReference type="PROSITE" id="PS50995">
    <property type="entry name" value="HTH_MARR_2"/>
    <property type="match status" value="1"/>
</dbReference>
<dbReference type="Proteomes" id="UP001500101">
    <property type="component" value="Unassembled WGS sequence"/>
</dbReference>
<reference evidence="6" key="1">
    <citation type="journal article" date="2019" name="Int. J. Syst. Evol. Microbiol.">
        <title>The Global Catalogue of Microorganisms (GCM) 10K type strain sequencing project: providing services to taxonomists for standard genome sequencing and annotation.</title>
        <authorList>
            <consortium name="The Broad Institute Genomics Platform"/>
            <consortium name="The Broad Institute Genome Sequencing Center for Infectious Disease"/>
            <person name="Wu L."/>
            <person name="Ma J."/>
        </authorList>
    </citation>
    <scope>NUCLEOTIDE SEQUENCE [LARGE SCALE GENOMIC DNA]</scope>
    <source>
        <strain evidence="6">JCM 16704</strain>
    </source>
</reference>
<name>A0ABP7Y8S4_9SPHI</name>
<evidence type="ECO:0000313" key="5">
    <source>
        <dbReference type="EMBL" id="GAA4132517.1"/>
    </source>
</evidence>
<dbReference type="InterPro" id="IPR036388">
    <property type="entry name" value="WH-like_DNA-bd_sf"/>
</dbReference>
<feature type="domain" description="HTH marR-type" evidence="4">
    <location>
        <begin position="10"/>
        <end position="144"/>
    </location>
</feature>
<evidence type="ECO:0000256" key="3">
    <source>
        <dbReference type="ARBA" id="ARBA00023163"/>
    </source>
</evidence>
<dbReference type="PANTHER" id="PTHR33164">
    <property type="entry name" value="TRANSCRIPTIONAL REGULATOR, MARR FAMILY"/>
    <property type="match status" value="1"/>
</dbReference>
<evidence type="ECO:0000256" key="1">
    <source>
        <dbReference type="ARBA" id="ARBA00023015"/>
    </source>
</evidence>
<evidence type="ECO:0000259" key="4">
    <source>
        <dbReference type="PROSITE" id="PS50995"/>
    </source>
</evidence>
<dbReference type="PANTHER" id="PTHR33164:SF64">
    <property type="entry name" value="TRANSCRIPTIONAL REGULATOR SLYA"/>
    <property type="match status" value="1"/>
</dbReference>
<comment type="caution">
    <text evidence="5">The sequence shown here is derived from an EMBL/GenBank/DDBJ whole genome shotgun (WGS) entry which is preliminary data.</text>
</comment>
<accession>A0ABP7Y8S4</accession>
<dbReference type="InterPro" id="IPR039422">
    <property type="entry name" value="MarR/SlyA-like"/>
</dbReference>
<dbReference type="SUPFAM" id="SSF46785">
    <property type="entry name" value="Winged helix' DNA-binding domain"/>
    <property type="match status" value="1"/>
</dbReference>
<evidence type="ECO:0000256" key="2">
    <source>
        <dbReference type="ARBA" id="ARBA00023125"/>
    </source>
</evidence>
<sequence length="147" mass="16903">MMSDETRYADEFYSFLTGRVSTAIGRRLQRNFKESGLNITAEQWSILYFLWDAEGLSQQDLARLTFRDKPSVSRLISNLEKQKLLVRVCSSGDKRTNQIYLTALGHKLKDKCMLQAEKTISEAMSGVDKKSMQQAQQLLEIVFNNLK</sequence>
<protein>
    <submittedName>
        <fullName evidence="5">MarR family transcriptional regulator</fullName>
    </submittedName>
</protein>
<proteinExistence type="predicted"/>
<keyword evidence="1" id="KW-0805">Transcription regulation</keyword>